<evidence type="ECO:0000256" key="4">
    <source>
        <dbReference type="ARBA" id="ARBA00022741"/>
    </source>
</evidence>
<evidence type="ECO:0000256" key="3">
    <source>
        <dbReference type="ARBA" id="ARBA00022679"/>
    </source>
</evidence>
<sequence length="206" mass="23503">MVAVKKLSAQMDFSDTVFLDEVTNLMRLKHENIVRLLGYCADSQGEVMQVERLGYQIAEEPQRLLCFEYVPNGNVQHYLKEKSYGFEWVIRYQIIKGICQGVGYLHRERINHLDLKPENVLLGAHMVPKITDFGLSRCFAGSNSTMFTKNIIGTLGYIAPELIDRGQISSKSDIYSLGIIMIKLLLGSDEIDRDNVSRILNFYLSM</sequence>
<evidence type="ECO:0000256" key="5">
    <source>
        <dbReference type="ARBA" id="ARBA00022777"/>
    </source>
</evidence>
<dbReference type="GO" id="GO:0004674">
    <property type="term" value="F:protein serine/threonine kinase activity"/>
    <property type="evidence" value="ECO:0007669"/>
    <property type="project" value="UniProtKB-KW"/>
</dbReference>
<dbReference type="Gene3D" id="1.10.510.10">
    <property type="entry name" value="Transferase(Phosphotransferase) domain 1"/>
    <property type="match status" value="1"/>
</dbReference>
<proteinExistence type="predicted"/>
<evidence type="ECO:0000313" key="10">
    <source>
        <dbReference type="EMBL" id="GJN25447.1"/>
    </source>
</evidence>
<name>A0AAV5ESU2_ELECO</name>
<dbReference type="AlphaFoldDB" id="A0AAV5ESU2"/>
<dbReference type="FunFam" id="1.10.510.10:FF:001023">
    <property type="entry name" value="Os07g0541700 protein"/>
    <property type="match status" value="1"/>
</dbReference>
<dbReference type="Pfam" id="PF00069">
    <property type="entry name" value="Pkinase"/>
    <property type="match status" value="1"/>
</dbReference>
<dbReference type="PANTHER" id="PTHR45707">
    <property type="entry name" value="C2 CALCIUM/LIPID-BINDING PLANT PHOSPHORIBOSYLTRANSFERASE FAMILY PROTEIN"/>
    <property type="match status" value="1"/>
</dbReference>
<reference evidence="10" key="1">
    <citation type="journal article" date="2018" name="DNA Res.">
        <title>Multiple hybrid de novo genome assembly of finger millet, an orphan allotetraploid crop.</title>
        <authorList>
            <person name="Hatakeyama M."/>
            <person name="Aluri S."/>
            <person name="Balachadran M.T."/>
            <person name="Sivarajan S.R."/>
            <person name="Patrignani A."/>
            <person name="Gruter S."/>
            <person name="Poveda L."/>
            <person name="Shimizu-Inatsugi R."/>
            <person name="Baeten J."/>
            <person name="Francoijs K.J."/>
            <person name="Nataraja K.N."/>
            <person name="Reddy Y.A.N."/>
            <person name="Phadnis S."/>
            <person name="Ravikumar R.L."/>
            <person name="Schlapbach R."/>
            <person name="Sreeman S.M."/>
            <person name="Shimizu K.K."/>
        </authorList>
    </citation>
    <scope>NUCLEOTIDE SEQUENCE</scope>
</reference>
<evidence type="ECO:0000256" key="2">
    <source>
        <dbReference type="ARBA" id="ARBA00022527"/>
    </source>
</evidence>
<evidence type="ECO:0000256" key="1">
    <source>
        <dbReference type="ARBA" id="ARBA00012513"/>
    </source>
</evidence>
<dbReference type="InterPro" id="IPR000719">
    <property type="entry name" value="Prot_kinase_dom"/>
</dbReference>
<dbReference type="EMBL" id="BQKI01000078">
    <property type="protein sequence ID" value="GJN25447.1"/>
    <property type="molecule type" value="Genomic_DNA"/>
</dbReference>
<dbReference type="PROSITE" id="PS50011">
    <property type="entry name" value="PROTEIN_KINASE_DOM"/>
    <property type="match status" value="1"/>
</dbReference>
<dbReference type="Proteomes" id="UP001054889">
    <property type="component" value="Unassembled WGS sequence"/>
</dbReference>
<keyword evidence="11" id="KW-1185">Reference proteome</keyword>
<keyword evidence="3" id="KW-0808">Transferase</keyword>
<dbReference type="InterPro" id="IPR011009">
    <property type="entry name" value="Kinase-like_dom_sf"/>
</dbReference>
<comment type="catalytic activity">
    <reaction evidence="7">
        <text>L-threonyl-[protein] + ATP = O-phospho-L-threonyl-[protein] + ADP + H(+)</text>
        <dbReference type="Rhea" id="RHEA:46608"/>
        <dbReference type="Rhea" id="RHEA-COMP:11060"/>
        <dbReference type="Rhea" id="RHEA-COMP:11605"/>
        <dbReference type="ChEBI" id="CHEBI:15378"/>
        <dbReference type="ChEBI" id="CHEBI:30013"/>
        <dbReference type="ChEBI" id="CHEBI:30616"/>
        <dbReference type="ChEBI" id="CHEBI:61977"/>
        <dbReference type="ChEBI" id="CHEBI:456216"/>
        <dbReference type="EC" id="2.7.11.1"/>
    </reaction>
</comment>
<evidence type="ECO:0000256" key="6">
    <source>
        <dbReference type="ARBA" id="ARBA00022840"/>
    </source>
</evidence>
<comment type="catalytic activity">
    <reaction evidence="8">
        <text>L-seryl-[protein] + ATP = O-phospho-L-seryl-[protein] + ADP + H(+)</text>
        <dbReference type="Rhea" id="RHEA:17989"/>
        <dbReference type="Rhea" id="RHEA-COMP:9863"/>
        <dbReference type="Rhea" id="RHEA-COMP:11604"/>
        <dbReference type="ChEBI" id="CHEBI:15378"/>
        <dbReference type="ChEBI" id="CHEBI:29999"/>
        <dbReference type="ChEBI" id="CHEBI:30616"/>
        <dbReference type="ChEBI" id="CHEBI:83421"/>
        <dbReference type="ChEBI" id="CHEBI:456216"/>
        <dbReference type="EC" id="2.7.11.1"/>
    </reaction>
</comment>
<keyword evidence="6" id="KW-0067">ATP-binding</keyword>
<gene>
    <name evidence="10" type="primary">gb13274</name>
    <name evidence="10" type="ORF">PR202_gb13274</name>
</gene>
<accession>A0AAV5ESU2</accession>
<evidence type="ECO:0000256" key="8">
    <source>
        <dbReference type="ARBA" id="ARBA00048679"/>
    </source>
</evidence>
<dbReference type="SMART" id="SM00220">
    <property type="entry name" value="S_TKc"/>
    <property type="match status" value="1"/>
</dbReference>
<evidence type="ECO:0000256" key="7">
    <source>
        <dbReference type="ARBA" id="ARBA00047899"/>
    </source>
</evidence>
<organism evidence="10 11">
    <name type="scientific">Eleusine coracana subsp. coracana</name>
    <dbReference type="NCBI Taxonomy" id="191504"/>
    <lineage>
        <taxon>Eukaryota</taxon>
        <taxon>Viridiplantae</taxon>
        <taxon>Streptophyta</taxon>
        <taxon>Embryophyta</taxon>
        <taxon>Tracheophyta</taxon>
        <taxon>Spermatophyta</taxon>
        <taxon>Magnoliopsida</taxon>
        <taxon>Liliopsida</taxon>
        <taxon>Poales</taxon>
        <taxon>Poaceae</taxon>
        <taxon>PACMAD clade</taxon>
        <taxon>Chloridoideae</taxon>
        <taxon>Cynodonteae</taxon>
        <taxon>Eleusininae</taxon>
        <taxon>Eleusine</taxon>
    </lineage>
</organism>
<dbReference type="GO" id="GO:0005524">
    <property type="term" value="F:ATP binding"/>
    <property type="evidence" value="ECO:0007669"/>
    <property type="project" value="UniProtKB-KW"/>
</dbReference>
<feature type="domain" description="Protein kinase" evidence="9">
    <location>
        <begin position="1"/>
        <end position="206"/>
    </location>
</feature>
<keyword evidence="5" id="KW-0418">Kinase</keyword>
<comment type="caution">
    <text evidence="10">The sequence shown here is derived from an EMBL/GenBank/DDBJ whole genome shotgun (WGS) entry which is preliminary data.</text>
</comment>
<dbReference type="SUPFAM" id="SSF56112">
    <property type="entry name" value="Protein kinase-like (PK-like)"/>
    <property type="match status" value="1"/>
</dbReference>
<protein>
    <recommendedName>
        <fullName evidence="1">non-specific serine/threonine protein kinase</fullName>
        <ecNumber evidence="1">2.7.11.1</ecNumber>
    </recommendedName>
</protein>
<keyword evidence="4" id="KW-0547">Nucleotide-binding</keyword>
<dbReference type="PANTHER" id="PTHR45707:SF43">
    <property type="entry name" value="PROTEIN KINASE DOMAIN-CONTAINING PROTEIN"/>
    <property type="match status" value="1"/>
</dbReference>
<dbReference type="InterPro" id="IPR008271">
    <property type="entry name" value="Ser/Thr_kinase_AS"/>
</dbReference>
<reference evidence="10" key="2">
    <citation type="submission" date="2021-12" db="EMBL/GenBank/DDBJ databases">
        <title>Resequencing data analysis of finger millet.</title>
        <authorList>
            <person name="Hatakeyama M."/>
            <person name="Aluri S."/>
            <person name="Balachadran M.T."/>
            <person name="Sivarajan S.R."/>
            <person name="Poveda L."/>
            <person name="Shimizu-Inatsugi R."/>
            <person name="Schlapbach R."/>
            <person name="Sreeman S.M."/>
            <person name="Shimizu K.K."/>
        </authorList>
    </citation>
    <scope>NUCLEOTIDE SEQUENCE</scope>
</reference>
<evidence type="ECO:0000259" key="9">
    <source>
        <dbReference type="PROSITE" id="PS50011"/>
    </source>
</evidence>
<keyword evidence="2" id="KW-0723">Serine/threonine-protein kinase</keyword>
<evidence type="ECO:0000313" key="11">
    <source>
        <dbReference type="Proteomes" id="UP001054889"/>
    </source>
</evidence>
<dbReference type="EC" id="2.7.11.1" evidence="1"/>
<dbReference type="PROSITE" id="PS00108">
    <property type="entry name" value="PROTEIN_KINASE_ST"/>
    <property type="match status" value="1"/>
</dbReference>